<organism evidence="1">
    <name type="scientific">Rhizophora mucronata</name>
    <name type="common">Asiatic mangrove</name>
    <dbReference type="NCBI Taxonomy" id="61149"/>
    <lineage>
        <taxon>Eukaryota</taxon>
        <taxon>Viridiplantae</taxon>
        <taxon>Streptophyta</taxon>
        <taxon>Embryophyta</taxon>
        <taxon>Tracheophyta</taxon>
        <taxon>Spermatophyta</taxon>
        <taxon>Magnoliopsida</taxon>
        <taxon>eudicotyledons</taxon>
        <taxon>Gunneridae</taxon>
        <taxon>Pentapetalae</taxon>
        <taxon>rosids</taxon>
        <taxon>fabids</taxon>
        <taxon>Malpighiales</taxon>
        <taxon>Rhizophoraceae</taxon>
        <taxon>Rhizophora</taxon>
    </lineage>
</organism>
<evidence type="ECO:0000313" key="1">
    <source>
        <dbReference type="EMBL" id="MBX18528.1"/>
    </source>
</evidence>
<proteinExistence type="predicted"/>
<reference evidence="1" key="1">
    <citation type="submission" date="2018-02" db="EMBL/GenBank/DDBJ databases">
        <title>Rhizophora mucronata_Transcriptome.</title>
        <authorList>
            <person name="Meera S.P."/>
            <person name="Sreeshan A."/>
            <person name="Augustine A."/>
        </authorList>
    </citation>
    <scope>NUCLEOTIDE SEQUENCE</scope>
    <source>
        <tissue evidence="1">Leaf</tissue>
    </source>
</reference>
<dbReference type="AlphaFoldDB" id="A0A2P2LKM7"/>
<name>A0A2P2LKM7_RHIMU</name>
<sequence length="70" mass="7746">MTSLCHSYSILTLKSQLQITETLSIKLGIRLLTFDPSLTPCCKNLGQGDALHAIRKVLTAYGFVRVFLCC</sequence>
<accession>A0A2P2LKM7</accession>
<dbReference type="EMBL" id="GGEC01038044">
    <property type="protein sequence ID" value="MBX18528.1"/>
    <property type="molecule type" value="Transcribed_RNA"/>
</dbReference>
<protein>
    <submittedName>
        <fullName evidence="1">Uncharacterized protein</fullName>
    </submittedName>
</protein>